<gene>
    <name evidence="12" type="primary">ileS</name>
    <name evidence="16" type="ORF">CENA302_11700</name>
</gene>
<dbReference type="InterPro" id="IPR010663">
    <property type="entry name" value="Znf_FPG/IleRS"/>
</dbReference>
<keyword evidence="8 12" id="KW-0648">Protein biosynthesis</keyword>
<dbReference type="InterPro" id="IPR014729">
    <property type="entry name" value="Rossmann-like_a/b/a_fold"/>
</dbReference>
<dbReference type="InterPro" id="IPR002301">
    <property type="entry name" value="Ile-tRNA-ligase"/>
</dbReference>
<comment type="subcellular location">
    <subcellularLocation>
        <location evidence="12">Cytoplasm</location>
    </subcellularLocation>
</comment>
<dbReference type="InterPro" id="IPR002300">
    <property type="entry name" value="aa-tRNA-synth_Ia"/>
</dbReference>
<evidence type="ECO:0000256" key="10">
    <source>
        <dbReference type="ARBA" id="ARBA00025217"/>
    </source>
</evidence>
<dbReference type="FunFam" id="1.10.730.20:FF:000001">
    <property type="entry name" value="Isoleucine--tRNA ligase"/>
    <property type="match status" value="1"/>
</dbReference>
<evidence type="ECO:0000256" key="8">
    <source>
        <dbReference type="ARBA" id="ARBA00022917"/>
    </source>
</evidence>
<dbReference type="HAMAP" id="MF_02002">
    <property type="entry name" value="Ile_tRNA_synth_type1"/>
    <property type="match status" value="1"/>
</dbReference>
<feature type="binding site" evidence="12">
    <location>
        <position position="572"/>
    </location>
    <ligand>
        <name>L-isoleucyl-5'-AMP</name>
        <dbReference type="ChEBI" id="CHEBI:178002"/>
    </ligand>
</feature>
<dbReference type="FunFam" id="3.90.740.10:FF:000013">
    <property type="entry name" value="Isoleucine--tRNA ligase, chloroplastic/mitochondrial"/>
    <property type="match status" value="1"/>
</dbReference>
<dbReference type="PANTHER" id="PTHR42765">
    <property type="entry name" value="SOLEUCYL-TRNA SYNTHETASE"/>
    <property type="match status" value="1"/>
</dbReference>
<feature type="binding site" evidence="12">
    <location>
        <position position="616"/>
    </location>
    <ligand>
        <name>ATP</name>
        <dbReference type="ChEBI" id="CHEBI:30616"/>
    </ligand>
</feature>
<comment type="function">
    <text evidence="10 12">Catalyzes the attachment of isoleucine to tRNA(Ile). As IleRS can inadvertently accommodate and process structurally similar amino acids such as valine, to avoid such errors it has two additional distinct tRNA(Ile)-dependent editing activities. One activity is designated as 'pretransfer' editing and involves the hydrolysis of activated Val-AMP. The other activity is designated 'posttransfer' editing and involves deacylation of mischarged Val-tRNA(Ile).</text>
</comment>
<dbReference type="Gene3D" id="1.10.730.20">
    <property type="match status" value="1"/>
</dbReference>
<dbReference type="SUPFAM" id="SSF47323">
    <property type="entry name" value="Anticodon-binding domain of a subclass of class I aminoacyl-tRNA synthetases"/>
    <property type="match status" value="1"/>
</dbReference>
<evidence type="ECO:0000256" key="9">
    <source>
        <dbReference type="ARBA" id="ARBA00023146"/>
    </source>
</evidence>
<keyword evidence="3 12" id="KW-0436">Ligase</keyword>
<keyword evidence="7 12" id="KW-0067">ATP-binding</keyword>
<dbReference type="InterPro" id="IPR050081">
    <property type="entry name" value="Ile-tRNA_ligase"/>
</dbReference>
<evidence type="ECO:0000256" key="6">
    <source>
        <dbReference type="ARBA" id="ARBA00022833"/>
    </source>
</evidence>
<keyword evidence="5 12" id="KW-0547">Nucleotide-binding</keyword>
<dbReference type="PANTHER" id="PTHR42765:SF1">
    <property type="entry name" value="ISOLEUCINE--TRNA LIGASE, MITOCHONDRIAL"/>
    <property type="match status" value="1"/>
</dbReference>
<dbReference type="InterPro" id="IPR023585">
    <property type="entry name" value="Ile-tRNA-ligase_type1"/>
</dbReference>
<dbReference type="InterPro" id="IPR033708">
    <property type="entry name" value="Anticodon_Ile_BEm"/>
</dbReference>
<dbReference type="PROSITE" id="PS00178">
    <property type="entry name" value="AA_TRNA_LIGASE_I"/>
    <property type="match status" value="1"/>
</dbReference>
<evidence type="ECO:0000313" key="16">
    <source>
        <dbReference type="EMBL" id="OPH09308.1"/>
    </source>
</evidence>
<feature type="domain" description="Aminoacyl-tRNA synthetase class Ia" evidence="13">
    <location>
        <begin position="31"/>
        <end position="660"/>
    </location>
</feature>
<proteinExistence type="inferred from homology"/>
<evidence type="ECO:0000256" key="11">
    <source>
        <dbReference type="ARBA" id="ARBA00048359"/>
    </source>
</evidence>
<evidence type="ECO:0000256" key="7">
    <source>
        <dbReference type="ARBA" id="ARBA00022840"/>
    </source>
</evidence>
<dbReference type="NCBIfam" id="TIGR00392">
    <property type="entry name" value="ileS"/>
    <property type="match status" value="1"/>
</dbReference>
<evidence type="ECO:0000256" key="2">
    <source>
        <dbReference type="ARBA" id="ARBA00022490"/>
    </source>
</evidence>
<dbReference type="GO" id="GO:0006428">
    <property type="term" value="P:isoleucyl-tRNA aminoacylation"/>
    <property type="evidence" value="ECO:0007669"/>
    <property type="project" value="UniProtKB-UniRule"/>
</dbReference>
<name>A0A9Q5QVR1_9CYAN</name>
<dbReference type="SUPFAM" id="SSF52374">
    <property type="entry name" value="Nucleotidylyl transferase"/>
    <property type="match status" value="1"/>
</dbReference>
<dbReference type="InterPro" id="IPR009080">
    <property type="entry name" value="tRNAsynth_Ia_anticodon-bd"/>
</dbReference>
<dbReference type="EC" id="6.1.1.5" evidence="12"/>
<dbReference type="GO" id="GO:0000049">
    <property type="term" value="F:tRNA binding"/>
    <property type="evidence" value="ECO:0007669"/>
    <property type="project" value="InterPro"/>
</dbReference>
<dbReference type="GO" id="GO:0004822">
    <property type="term" value="F:isoleucine-tRNA ligase activity"/>
    <property type="evidence" value="ECO:0007669"/>
    <property type="project" value="UniProtKB-UniRule"/>
</dbReference>
<evidence type="ECO:0000256" key="3">
    <source>
        <dbReference type="ARBA" id="ARBA00022598"/>
    </source>
</evidence>
<evidence type="ECO:0000256" key="5">
    <source>
        <dbReference type="ARBA" id="ARBA00022741"/>
    </source>
</evidence>
<keyword evidence="2 12" id="KW-0963">Cytoplasm</keyword>
<evidence type="ECO:0000313" key="17">
    <source>
        <dbReference type="Proteomes" id="UP000190056"/>
    </source>
</evidence>
<feature type="binding site" evidence="12">
    <location>
        <position position="954"/>
    </location>
    <ligand>
        <name>Zn(2+)</name>
        <dbReference type="ChEBI" id="CHEBI:29105"/>
    </ligand>
</feature>
<dbReference type="GO" id="GO:0008270">
    <property type="term" value="F:zinc ion binding"/>
    <property type="evidence" value="ECO:0007669"/>
    <property type="project" value="UniProtKB-UniRule"/>
</dbReference>
<keyword evidence="9 12" id="KW-0030">Aminoacyl-tRNA synthetase</keyword>
<feature type="binding site" evidence="12">
    <location>
        <position position="957"/>
    </location>
    <ligand>
        <name>Zn(2+)</name>
        <dbReference type="ChEBI" id="CHEBI:29105"/>
    </ligand>
</feature>
<feature type="domain" description="Methionyl/Valyl/Leucyl/Isoleucyl-tRNA synthetase anticodon-binding" evidence="15">
    <location>
        <begin position="705"/>
        <end position="860"/>
    </location>
</feature>
<organism evidence="16 17">
    <name type="scientific">Cylindrospermopsis raciborskii CENA302</name>
    <dbReference type="NCBI Taxonomy" id="1170768"/>
    <lineage>
        <taxon>Bacteria</taxon>
        <taxon>Bacillati</taxon>
        <taxon>Cyanobacteriota</taxon>
        <taxon>Cyanophyceae</taxon>
        <taxon>Nostocales</taxon>
        <taxon>Aphanizomenonaceae</taxon>
        <taxon>Cylindrospermopsis</taxon>
    </lineage>
</organism>
<dbReference type="AlphaFoldDB" id="A0A9Q5QVR1"/>
<keyword evidence="6 12" id="KW-0862">Zinc</keyword>
<dbReference type="PRINTS" id="PR00984">
    <property type="entry name" value="TRNASYNTHILE"/>
</dbReference>
<dbReference type="Proteomes" id="UP000190056">
    <property type="component" value="Unassembled WGS sequence"/>
</dbReference>
<evidence type="ECO:0000259" key="13">
    <source>
        <dbReference type="Pfam" id="PF00133"/>
    </source>
</evidence>
<dbReference type="CDD" id="cd07960">
    <property type="entry name" value="Anticodon_Ia_Ile_BEm"/>
    <property type="match status" value="1"/>
</dbReference>
<dbReference type="Gene3D" id="3.40.50.620">
    <property type="entry name" value="HUPs"/>
    <property type="match status" value="2"/>
</dbReference>
<dbReference type="EMBL" id="MTPU01000052">
    <property type="protein sequence ID" value="OPH09308.1"/>
    <property type="molecule type" value="Genomic_DNA"/>
</dbReference>
<feature type="short sequence motif" description="'KMSKS' region" evidence="12">
    <location>
        <begin position="613"/>
        <end position="617"/>
    </location>
</feature>
<dbReference type="Pfam" id="PF08264">
    <property type="entry name" value="Anticodon_1"/>
    <property type="match status" value="1"/>
</dbReference>
<comment type="similarity">
    <text evidence="1 12">Belongs to the class-I aminoacyl-tRNA synthetase family. IleS type 1 subfamily.</text>
</comment>
<dbReference type="FunFam" id="3.40.50.620:FF:000111">
    <property type="entry name" value="Mitochondrial isoleucyl-tRNA synthetase"/>
    <property type="match status" value="1"/>
</dbReference>
<comment type="domain">
    <text evidence="12">IleRS has two distinct active sites: one for aminoacylation and one for editing. The misactivated valine is translocated from the active site to the editing site, which sterically excludes the correctly activated isoleucine. The single editing site contains two valyl binding pockets, one specific for each substrate (Val-AMP or Val-tRNA(Ile)).</text>
</comment>
<dbReference type="SUPFAM" id="SSF50677">
    <property type="entry name" value="ValRS/IleRS/LeuRS editing domain"/>
    <property type="match status" value="1"/>
</dbReference>
<dbReference type="Gene3D" id="3.90.740.10">
    <property type="entry name" value="Valyl/Leucyl/Isoleucyl-tRNA synthetase, editing domain"/>
    <property type="match status" value="1"/>
</dbReference>
<comment type="caution">
    <text evidence="16">The sequence shown here is derived from an EMBL/GenBank/DDBJ whole genome shotgun (WGS) entry which is preliminary data.</text>
</comment>
<accession>A0A9Q5QVR1</accession>
<comment type="cofactor">
    <cofactor evidence="12">
        <name>Zn(2+)</name>
        <dbReference type="ChEBI" id="CHEBI:29105"/>
    </cofactor>
    <text evidence="12">Binds 1 zinc ion per subunit.</text>
</comment>
<sequence length="965" mass="109631">MTETGKYKDTVNLPQTDFDMRANAIKREPEIQTFWAENNIYSRLSQENPGELFILHDGPPYANGSLHIGHALNKILKDIINRYQLLQGRKVRYVAGWDCHGLPIELKVLQAMKSPERQNLTPLQLRQKAKDFALAAVREQLSSFKRYGIWSDWEHPYLTLQPEYEAAQIGVFGRMYLKGYIYRGLKPVHWSPSSKTALAEAELEYPEGHVSRSIYTVFPVIKVSEKLKSVLAPFMPDLALAVWTTTPWTIPGNLAIAVNGSLNYAVVEVLPNENSLFHHKYLIVSTDLVPRLTTILNVDLRVQASFSGEDLEHTIYRHPLFDRESPVLIGGDYITTDSGTGLVHTAPGHGQEDYIVGQRYGLPILAPVDENGNFTQDAGKFAGLNVLGEGNQAIIDALAQAGSLLKEEAYQHKYPYDWRTNKPTIFRATEQWFASVHGFREDALKAIASVRWIPPQGENRITPMVAERSDWCISRQRAWGLPIPVFYDQETGEVLLNEDTINHVQAIIAQRGSDAWWELEIAELLPEPYRSNGHQYRRGMDTMDVWFDSGSSWAAVANQRQELTYPVDMYLEGSDQHRGWFQSSLLTSVAVNGIAPYKTVLTHGFVLDEQGRKMSKSIGNVVDPQIIINGGKDQKKDPAYGADVLRLWVSSVDYSGDVRLGGNIIKQLADIRNKIRNTARFLLGSLHDFDPEKNAVSLEKLPDLDRYMLHRIYEVFSEVTAAFETFQFFRFFQTVQNFCVVDLSNFYLDIAKDRLYISAADSFRRRSCQTILHIALENLVRAIAPVLCHTAEDIWQFIPYSRSEKSVFQAGWVKIDPQWKNPELENKWHTLRMLRTDVNKVLEQVRMEKKIGSSLEAKILVYIANSHSQLSQTIQDFNSQRDGEIGNGVDELRYLLIASQVEIVEDLAQLSQLQYTTTTENWTIGVVNAEGEKCDRCWNYSTQTGESSDHPLLCERCVLALAGEF</sequence>
<comment type="catalytic activity">
    <reaction evidence="11 12">
        <text>tRNA(Ile) + L-isoleucine + ATP = L-isoleucyl-tRNA(Ile) + AMP + diphosphate</text>
        <dbReference type="Rhea" id="RHEA:11060"/>
        <dbReference type="Rhea" id="RHEA-COMP:9666"/>
        <dbReference type="Rhea" id="RHEA-COMP:9695"/>
        <dbReference type="ChEBI" id="CHEBI:30616"/>
        <dbReference type="ChEBI" id="CHEBI:33019"/>
        <dbReference type="ChEBI" id="CHEBI:58045"/>
        <dbReference type="ChEBI" id="CHEBI:78442"/>
        <dbReference type="ChEBI" id="CHEBI:78528"/>
        <dbReference type="ChEBI" id="CHEBI:456215"/>
        <dbReference type="EC" id="6.1.1.5"/>
    </reaction>
</comment>
<dbReference type="GO" id="GO:0002161">
    <property type="term" value="F:aminoacyl-tRNA deacylase activity"/>
    <property type="evidence" value="ECO:0007669"/>
    <property type="project" value="InterPro"/>
</dbReference>
<dbReference type="RefSeq" id="WP_009343079.1">
    <property type="nucleotide sequence ID" value="NZ_MTPU01000052.1"/>
</dbReference>
<dbReference type="GO" id="GO:0005524">
    <property type="term" value="F:ATP binding"/>
    <property type="evidence" value="ECO:0007669"/>
    <property type="project" value="UniProtKB-UniRule"/>
</dbReference>
<dbReference type="Pfam" id="PF06827">
    <property type="entry name" value="zf-FPG_IleRS"/>
    <property type="match status" value="1"/>
</dbReference>
<comment type="subunit">
    <text evidence="12">Monomer.</text>
</comment>
<feature type="short sequence motif" description="'HIGH' region" evidence="12">
    <location>
        <begin position="60"/>
        <end position="70"/>
    </location>
</feature>
<evidence type="ECO:0000256" key="4">
    <source>
        <dbReference type="ARBA" id="ARBA00022723"/>
    </source>
</evidence>
<feature type="binding site" evidence="12">
    <location>
        <position position="937"/>
    </location>
    <ligand>
        <name>Zn(2+)</name>
        <dbReference type="ChEBI" id="CHEBI:29105"/>
    </ligand>
</feature>
<dbReference type="InterPro" id="IPR009008">
    <property type="entry name" value="Val/Leu/Ile-tRNA-synth_edit"/>
</dbReference>
<dbReference type="Gene3D" id="1.10.10.830">
    <property type="entry name" value="Ile-tRNA synthetase CP2 domain-like"/>
    <property type="match status" value="1"/>
</dbReference>
<dbReference type="CDD" id="cd00818">
    <property type="entry name" value="IleRS_core"/>
    <property type="match status" value="1"/>
</dbReference>
<evidence type="ECO:0000259" key="15">
    <source>
        <dbReference type="Pfam" id="PF08264"/>
    </source>
</evidence>
<keyword evidence="4 12" id="KW-0479">Metal-binding</keyword>
<reference evidence="16 17" key="1">
    <citation type="submission" date="2017-01" db="EMBL/GenBank/DDBJ databases">
        <authorList>
            <person name="Abreu V.A."/>
            <person name="Popin R.V."/>
            <person name="Rigonato J."/>
            <person name="Andreote A.P."/>
            <person name="Schaker P.C."/>
            <person name="Hoff-Risseti C."/>
            <person name="Alvarenga D.O."/>
            <person name="Varani A.M."/>
            <person name="Fiore M.F."/>
        </authorList>
    </citation>
    <scope>NUCLEOTIDE SEQUENCE [LARGE SCALE GENOMIC DNA]</scope>
    <source>
        <strain evidence="16 17">CENA302</strain>
    </source>
</reference>
<evidence type="ECO:0000259" key="14">
    <source>
        <dbReference type="Pfam" id="PF06827"/>
    </source>
</evidence>
<evidence type="ECO:0000256" key="12">
    <source>
        <dbReference type="HAMAP-Rule" id="MF_02002"/>
    </source>
</evidence>
<feature type="binding site" evidence="12">
    <location>
        <position position="934"/>
    </location>
    <ligand>
        <name>Zn(2+)</name>
        <dbReference type="ChEBI" id="CHEBI:29105"/>
    </ligand>
</feature>
<dbReference type="InterPro" id="IPR001412">
    <property type="entry name" value="aa-tRNA-synth_I_CS"/>
</dbReference>
<dbReference type="Pfam" id="PF00133">
    <property type="entry name" value="tRNA-synt_1"/>
    <property type="match status" value="1"/>
</dbReference>
<protein>
    <recommendedName>
        <fullName evidence="12">Isoleucine--tRNA ligase</fullName>
        <ecNumber evidence="12">6.1.1.5</ecNumber>
    </recommendedName>
    <alternativeName>
        <fullName evidence="12">Isoleucyl-tRNA synthetase</fullName>
        <shortName evidence="12">IleRS</shortName>
    </alternativeName>
</protein>
<dbReference type="InterPro" id="IPR013155">
    <property type="entry name" value="M/V/L/I-tRNA-synth_anticd-bd"/>
</dbReference>
<feature type="domain" description="Zinc finger FPG/IleRS-type" evidence="14">
    <location>
        <begin position="931"/>
        <end position="958"/>
    </location>
</feature>
<evidence type="ECO:0000256" key="1">
    <source>
        <dbReference type="ARBA" id="ARBA00006887"/>
    </source>
</evidence>
<dbReference type="GO" id="GO:0005737">
    <property type="term" value="C:cytoplasm"/>
    <property type="evidence" value="ECO:0007669"/>
    <property type="project" value="UniProtKB-SubCell"/>
</dbReference>